<accession>A0AAV7MHN0</accession>
<sequence>MKPEVGEGRLPKSLGAASNAGKKKIFKPQAPRGNKQSAQLVDTGSRSGIKGVAHQGDELTIPDMCKNPQPTTHLPPLVGKMTMPVNLMQRRRRWNVRTVMAVRNLW</sequence>
<feature type="compositionally biased region" description="Basic and acidic residues" evidence="1">
    <location>
        <begin position="1"/>
        <end position="10"/>
    </location>
</feature>
<dbReference type="EMBL" id="JANPWB010000014">
    <property type="protein sequence ID" value="KAJ1101448.1"/>
    <property type="molecule type" value="Genomic_DNA"/>
</dbReference>
<name>A0AAV7MHN0_PLEWA</name>
<organism evidence="2 3">
    <name type="scientific">Pleurodeles waltl</name>
    <name type="common">Iberian ribbed newt</name>
    <dbReference type="NCBI Taxonomy" id="8319"/>
    <lineage>
        <taxon>Eukaryota</taxon>
        <taxon>Metazoa</taxon>
        <taxon>Chordata</taxon>
        <taxon>Craniata</taxon>
        <taxon>Vertebrata</taxon>
        <taxon>Euteleostomi</taxon>
        <taxon>Amphibia</taxon>
        <taxon>Batrachia</taxon>
        <taxon>Caudata</taxon>
        <taxon>Salamandroidea</taxon>
        <taxon>Salamandridae</taxon>
        <taxon>Pleurodelinae</taxon>
        <taxon>Pleurodeles</taxon>
    </lineage>
</organism>
<comment type="caution">
    <text evidence="2">The sequence shown here is derived from an EMBL/GenBank/DDBJ whole genome shotgun (WGS) entry which is preliminary data.</text>
</comment>
<dbReference type="AlphaFoldDB" id="A0AAV7MHN0"/>
<gene>
    <name evidence="2" type="ORF">NDU88_006516</name>
</gene>
<protein>
    <submittedName>
        <fullName evidence="2">Uncharacterized protein</fullName>
    </submittedName>
</protein>
<proteinExistence type="predicted"/>
<evidence type="ECO:0000256" key="1">
    <source>
        <dbReference type="SAM" id="MobiDB-lite"/>
    </source>
</evidence>
<evidence type="ECO:0000313" key="2">
    <source>
        <dbReference type="EMBL" id="KAJ1101448.1"/>
    </source>
</evidence>
<feature type="region of interest" description="Disordered" evidence="1">
    <location>
        <begin position="1"/>
        <end position="50"/>
    </location>
</feature>
<evidence type="ECO:0000313" key="3">
    <source>
        <dbReference type="Proteomes" id="UP001066276"/>
    </source>
</evidence>
<feature type="compositionally biased region" description="Polar residues" evidence="1">
    <location>
        <begin position="34"/>
        <end position="46"/>
    </location>
</feature>
<dbReference type="Proteomes" id="UP001066276">
    <property type="component" value="Chromosome 10"/>
</dbReference>
<reference evidence="2" key="1">
    <citation type="journal article" date="2022" name="bioRxiv">
        <title>Sequencing and chromosome-scale assembly of the giantPleurodeles waltlgenome.</title>
        <authorList>
            <person name="Brown T."/>
            <person name="Elewa A."/>
            <person name="Iarovenko S."/>
            <person name="Subramanian E."/>
            <person name="Araus A.J."/>
            <person name="Petzold A."/>
            <person name="Susuki M."/>
            <person name="Suzuki K.-i.T."/>
            <person name="Hayashi T."/>
            <person name="Toyoda A."/>
            <person name="Oliveira C."/>
            <person name="Osipova E."/>
            <person name="Leigh N.D."/>
            <person name="Simon A."/>
            <person name="Yun M.H."/>
        </authorList>
    </citation>
    <scope>NUCLEOTIDE SEQUENCE</scope>
    <source>
        <strain evidence="2">20211129_DDA</strain>
        <tissue evidence="2">Liver</tissue>
    </source>
</reference>
<feature type="region of interest" description="Disordered" evidence="1">
    <location>
        <begin position="59"/>
        <end position="78"/>
    </location>
</feature>
<keyword evidence="3" id="KW-1185">Reference proteome</keyword>